<sequence length="83" mass="9059">MKNKMQDLRNHLFAQLESLSDPESKVDLERVKAMTEISKVLVDSAKVEVQFINAAGGKHSTGFIESKPELPAPGSGKGIGREH</sequence>
<reference evidence="2 3" key="1">
    <citation type="submission" date="2017-09" db="EMBL/GenBank/DDBJ databases">
        <title>Pseudomonas abyssi sp. nov. isolated from Abyssopelagic Water.</title>
        <authorList>
            <person name="Wei Y."/>
        </authorList>
    </citation>
    <scope>NUCLEOTIDE SEQUENCE [LARGE SCALE GENOMIC DNA]</scope>
    <source>
        <strain evidence="2 3">MT5</strain>
    </source>
</reference>
<organism evidence="2 3">
    <name type="scientific">Pseudomonas abyssi</name>
    <dbReference type="NCBI Taxonomy" id="170540"/>
    <lineage>
        <taxon>Bacteria</taxon>
        <taxon>Pseudomonadati</taxon>
        <taxon>Pseudomonadota</taxon>
        <taxon>Gammaproteobacteria</taxon>
        <taxon>Pseudomonadales</taxon>
        <taxon>Pseudomonadaceae</taxon>
        <taxon>Pseudomonas</taxon>
    </lineage>
</organism>
<dbReference type="Proteomes" id="UP000242313">
    <property type="component" value="Unassembled WGS sequence"/>
</dbReference>
<proteinExistence type="predicted"/>
<accession>A0A2A3MC39</accession>
<evidence type="ECO:0000313" key="3">
    <source>
        <dbReference type="Proteomes" id="UP000242313"/>
    </source>
</evidence>
<dbReference type="EMBL" id="NTMR01000053">
    <property type="protein sequence ID" value="PBK02389.1"/>
    <property type="molecule type" value="Genomic_DNA"/>
</dbReference>
<evidence type="ECO:0000313" key="2">
    <source>
        <dbReference type="EMBL" id="PBK02389.1"/>
    </source>
</evidence>
<comment type="caution">
    <text evidence="2">The sequence shown here is derived from an EMBL/GenBank/DDBJ whole genome shotgun (WGS) entry which is preliminary data.</text>
</comment>
<evidence type="ECO:0000256" key="1">
    <source>
        <dbReference type="SAM" id="MobiDB-lite"/>
    </source>
</evidence>
<dbReference type="RefSeq" id="WP_065335964.1">
    <property type="nucleotide sequence ID" value="NZ_NTMR01000053.1"/>
</dbReference>
<feature type="region of interest" description="Disordered" evidence="1">
    <location>
        <begin position="60"/>
        <end position="83"/>
    </location>
</feature>
<protein>
    <submittedName>
        <fullName evidence="2">Uncharacterized protein</fullName>
    </submittedName>
</protein>
<dbReference type="AlphaFoldDB" id="A0A2A3MC39"/>
<name>A0A2A3MC39_9PSED</name>
<keyword evidence="3" id="KW-1185">Reference proteome</keyword>
<gene>
    <name evidence="2" type="ORF">CNQ84_20145</name>
</gene>